<dbReference type="InterPro" id="IPR016181">
    <property type="entry name" value="Acyl_CoA_acyltransferase"/>
</dbReference>
<dbReference type="InterPro" id="IPR000182">
    <property type="entry name" value="GNAT_dom"/>
</dbReference>
<sequence>MKNDLTFRPWQEGDDLELLQIWPDAESTSAATFRASFAPDSDESPWRRTLVAEHKGVAIAAATVYETSLHAEHLWAYVEVAPDHRRGGIGTELLERLRRLAQDSPSGVVSLRSKVDVESDAVEFALAQGFKKIQRTRVVRIEAGAVPGVPLHQNEEGEMTQAIEDIATGSVELTQKVWDFYQRSHQWDPPAQTSLGRVNRLFLSDEAEAFGALVLRDDVLSARANGKKGDIKAFAVSYRPLEHDMPGFEVEDDAATEVLLGYDFDYPQAREAILQMLSPLAAQYPVTVEVTESMEDLSILIDQLIKMGAASVVENSFVVVD</sequence>
<dbReference type="RefSeq" id="WP_190616899.1">
    <property type="nucleotide sequence ID" value="NZ_CP061538.1"/>
</dbReference>
<evidence type="ECO:0000313" key="3">
    <source>
        <dbReference type="Proteomes" id="UP000516421"/>
    </source>
</evidence>
<feature type="domain" description="N-acetyltransferase" evidence="1">
    <location>
        <begin position="5"/>
        <end position="156"/>
    </location>
</feature>
<dbReference type="Proteomes" id="UP000516421">
    <property type="component" value="Chromosome"/>
</dbReference>
<dbReference type="KEGG" id="rama:IDM48_08245"/>
<dbReference type="Gene3D" id="3.40.630.30">
    <property type="match status" value="1"/>
</dbReference>
<evidence type="ECO:0000259" key="1">
    <source>
        <dbReference type="PROSITE" id="PS51186"/>
    </source>
</evidence>
<name>A0A7H2BI86_9MICC</name>
<accession>A0A7H2BI86</accession>
<proteinExistence type="predicted"/>
<dbReference type="EMBL" id="CP061538">
    <property type="protein sequence ID" value="QNV39382.1"/>
    <property type="molecule type" value="Genomic_DNA"/>
</dbReference>
<reference evidence="2 3" key="1">
    <citation type="submission" date="2020-09" db="EMBL/GenBank/DDBJ databases">
        <title>Investigation of environmental microbe.</title>
        <authorList>
            <person name="Ou Y."/>
            <person name="Kang Q."/>
        </authorList>
    </citation>
    <scope>NUCLEOTIDE SEQUENCE [LARGE SCALE GENOMIC DNA]</scope>
    <source>
        <strain evidence="2 3">KJZ-9</strain>
    </source>
</reference>
<dbReference type="SUPFAM" id="SSF55729">
    <property type="entry name" value="Acyl-CoA N-acyltransferases (Nat)"/>
    <property type="match status" value="1"/>
</dbReference>
<dbReference type="Pfam" id="PF00583">
    <property type="entry name" value="Acetyltransf_1"/>
    <property type="match status" value="1"/>
</dbReference>
<protein>
    <submittedName>
        <fullName evidence="2">GNAT family N-acetyltransferase</fullName>
    </submittedName>
</protein>
<gene>
    <name evidence="2" type="ORF">IDM48_08245</name>
</gene>
<dbReference type="CDD" id="cd04301">
    <property type="entry name" value="NAT_SF"/>
    <property type="match status" value="1"/>
</dbReference>
<dbReference type="PROSITE" id="PS51186">
    <property type="entry name" value="GNAT"/>
    <property type="match status" value="1"/>
</dbReference>
<keyword evidence="2" id="KW-0808">Transferase</keyword>
<dbReference type="GO" id="GO:0016747">
    <property type="term" value="F:acyltransferase activity, transferring groups other than amino-acyl groups"/>
    <property type="evidence" value="ECO:0007669"/>
    <property type="project" value="InterPro"/>
</dbReference>
<organism evidence="2 3">
    <name type="scientific">Rothia amarae</name>
    <dbReference type="NCBI Taxonomy" id="169480"/>
    <lineage>
        <taxon>Bacteria</taxon>
        <taxon>Bacillati</taxon>
        <taxon>Actinomycetota</taxon>
        <taxon>Actinomycetes</taxon>
        <taxon>Micrococcales</taxon>
        <taxon>Micrococcaceae</taxon>
        <taxon>Rothia</taxon>
    </lineage>
</organism>
<keyword evidence="3" id="KW-1185">Reference proteome</keyword>
<evidence type="ECO:0000313" key="2">
    <source>
        <dbReference type="EMBL" id="QNV39382.1"/>
    </source>
</evidence>
<dbReference type="AlphaFoldDB" id="A0A7H2BI86"/>